<keyword evidence="1" id="KW-0732">Signal</keyword>
<dbReference type="Pfam" id="PF25155">
    <property type="entry name" value="NTF2_YvbJ"/>
    <property type="match status" value="1"/>
</dbReference>
<accession>A0AAW9JLD0</accession>
<feature type="non-terminal residue" evidence="3">
    <location>
        <position position="1"/>
    </location>
</feature>
<dbReference type="Proteomes" id="UP001290582">
    <property type="component" value="Unassembled WGS sequence"/>
</dbReference>
<evidence type="ECO:0000256" key="1">
    <source>
        <dbReference type="SAM" id="SignalP"/>
    </source>
</evidence>
<name>A0AAW9JLD0_9ENTE</name>
<feature type="signal peptide" evidence="1">
    <location>
        <begin position="1"/>
        <end position="24"/>
    </location>
</feature>
<dbReference type="InterPro" id="IPR056902">
    <property type="entry name" value="NTF2_YvbJ"/>
</dbReference>
<gene>
    <name evidence="3" type="ORF">U1294_07810</name>
</gene>
<proteinExistence type="predicted"/>
<protein>
    <recommendedName>
        <fullName evidence="2">YvbJ-like NTF2-like domain-containing protein</fullName>
    </recommendedName>
</protein>
<evidence type="ECO:0000313" key="3">
    <source>
        <dbReference type="EMBL" id="MDZ5598132.1"/>
    </source>
</evidence>
<comment type="caution">
    <text evidence="3">The sequence shown here is derived from an EMBL/GenBank/DDBJ whole genome shotgun (WGS) entry which is preliminary data.</text>
</comment>
<evidence type="ECO:0000259" key="2">
    <source>
        <dbReference type="Pfam" id="PF25155"/>
    </source>
</evidence>
<evidence type="ECO:0000313" key="4">
    <source>
        <dbReference type="Proteomes" id="UP001290582"/>
    </source>
</evidence>
<dbReference type="RefSeq" id="WP_322400175.1">
    <property type="nucleotide sequence ID" value="NZ_JAXOGL010000012.1"/>
</dbReference>
<dbReference type="AlphaFoldDB" id="A0AAW9JLD0"/>
<feature type="chain" id="PRO_5043645421" description="YvbJ-like NTF2-like domain-containing protein" evidence="1">
    <location>
        <begin position="25"/>
        <end position="258"/>
    </location>
</feature>
<organism evidence="3 4">
    <name type="scientific">Enterococcus cecorum</name>
    <dbReference type="NCBI Taxonomy" id="44008"/>
    <lineage>
        <taxon>Bacteria</taxon>
        <taxon>Bacillati</taxon>
        <taxon>Bacillota</taxon>
        <taxon>Bacilli</taxon>
        <taxon>Lactobacillales</taxon>
        <taxon>Enterococcaceae</taxon>
        <taxon>Enterococcus</taxon>
    </lineage>
</organism>
<dbReference type="EMBL" id="JAXOGL010000012">
    <property type="protein sequence ID" value="MDZ5598132.1"/>
    <property type="molecule type" value="Genomic_DNA"/>
</dbReference>
<sequence>LLKKFAIFLSCAILVSTISGCTLSETKTKSNETSTISSEKNYPVYFFPVPKDFKAYYHSKELEVPLSETKSTKTILPIKIQKNQEDIKLKAVLPLLNETTIDAQQNIKSNIEKGTLAQFYTEKVEQFFDAGANRDFSKISNYSDNFYQETQDEISNSTLWGEDMYNMTLKKIKAYDYPFRLSLNDGVISFVLAGYVDYEYTANYLDKPLQNNNYDINFKFVYDSKNKTWLVDQFSTVNTGLQELPKSENEDDLVIKTF</sequence>
<reference evidence="3" key="1">
    <citation type="submission" date="2023-12" db="EMBL/GenBank/DDBJ databases">
        <title>Molecular genomic analyses of Enterococcus cecorum from sepsis oubreaks in broilers.</title>
        <authorList>
            <person name="Rhoads D."/>
            <person name="Alrubaye A."/>
        </authorList>
    </citation>
    <scope>NUCLEOTIDE SEQUENCE</scope>
    <source>
        <strain evidence="3">1755</strain>
    </source>
</reference>
<feature type="domain" description="YvbJ-like NTF2-like" evidence="2">
    <location>
        <begin position="124"/>
        <end position="234"/>
    </location>
</feature>